<feature type="region of interest" description="Disordered" evidence="1">
    <location>
        <begin position="1"/>
        <end position="72"/>
    </location>
</feature>
<reference evidence="2 3" key="1">
    <citation type="submission" date="2015-05" db="EMBL/GenBank/DDBJ databases">
        <title>Genome assembly of Archangium gephyra DSM 2261.</title>
        <authorList>
            <person name="Sharma G."/>
            <person name="Subramanian S."/>
        </authorList>
    </citation>
    <scope>NUCLEOTIDE SEQUENCE [LARGE SCALE GENOMIC DNA]</scope>
    <source>
        <strain evidence="2 3">DSM 2261</strain>
    </source>
</reference>
<gene>
    <name evidence="2" type="ORF">AA314_04604</name>
</gene>
<protein>
    <submittedName>
        <fullName evidence="2">Uncharacterized protein</fullName>
    </submittedName>
</protein>
<dbReference type="EMBL" id="CP011509">
    <property type="protein sequence ID" value="AKJ02978.1"/>
    <property type="molecule type" value="Genomic_DNA"/>
</dbReference>
<proteinExistence type="predicted"/>
<evidence type="ECO:0000313" key="2">
    <source>
        <dbReference type="EMBL" id="AKJ02978.1"/>
    </source>
</evidence>
<evidence type="ECO:0000313" key="3">
    <source>
        <dbReference type="Proteomes" id="UP000035579"/>
    </source>
</evidence>
<name>A0AAC8Q9D5_9BACT</name>
<dbReference type="Proteomes" id="UP000035579">
    <property type="component" value="Chromosome"/>
</dbReference>
<accession>A0AAC8Q9D5</accession>
<dbReference type="AlphaFoldDB" id="A0AAC8Q9D5"/>
<evidence type="ECO:0000256" key="1">
    <source>
        <dbReference type="SAM" id="MobiDB-lite"/>
    </source>
</evidence>
<organism evidence="2 3">
    <name type="scientific">Archangium gephyra</name>
    <dbReference type="NCBI Taxonomy" id="48"/>
    <lineage>
        <taxon>Bacteria</taxon>
        <taxon>Pseudomonadati</taxon>
        <taxon>Myxococcota</taxon>
        <taxon>Myxococcia</taxon>
        <taxon>Myxococcales</taxon>
        <taxon>Cystobacterineae</taxon>
        <taxon>Archangiaceae</taxon>
        <taxon>Archangium</taxon>
    </lineage>
</organism>
<dbReference type="KEGG" id="age:AA314_04604"/>
<sequence length="72" mass="7454">MPTGGPASVTRPSTRASRRGSEDGGTEQPASTSPRAGAKARRMMGDTAPLYPSGDVRGSGKVAPRRSWEVTP</sequence>